<name>A0A4C1XE44_EUMVA</name>
<dbReference type="OrthoDB" id="8052806at2759"/>
<dbReference type="Proteomes" id="UP000299102">
    <property type="component" value="Unassembled WGS sequence"/>
</dbReference>
<gene>
    <name evidence="1" type="ORF">EVAR_55764_1</name>
</gene>
<dbReference type="EMBL" id="BGZK01000793">
    <property type="protein sequence ID" value="GBP60694.1"/>
    <property type="molecule type" value="Genomic_DNA"/>
</dbReference>
<organism evidence="1 2">
    <name type="scientific">Eumeta variegata</name>
    <name type="common">Bagworm moth</name>
    <name type="synonym">Eumeta japonica</name>
    <dbReference type="NCBI Taxonomy" id="151549"/>
    <lineage>
        <taxon>Eukaryota</taxon>
        <taxon>Metazoa</taxon>
        <taxon>Ecdysozoa</taxon>
        <taxon>Arthropoda</taxon>
        <taxon>Hexapoda</taxon>
        <taxon>Insecta</taxon>
        <taxon>Pterygota</taxon>
        <taxon>Neoptera</taxon>
        <taxon>Endopterygota</taxon>
        <taxon>Lepidoptera</taxon>
        <taxon>Glossata</taxon>
        <taxon>Ditrysia</taxon>
        <taxon>Tineoidea</taxon>
        <taxon>Psychidae</taxon>
        <taxon>Oiketicinae</taxon>
        <taxon>Eumeta</taxon>
    </lineage>
</organism>
<dbReference type="AlphaFoldDB" id="A0A4C1XE44"/>
<reference evidence="1 2" key="1">
    <citation type="journal article" date="2019" name="Commun. Biol.">
        <title>The bagworm genome reveals a unique fibroin gene that provides high tensile strength.</title>
        <authorList>
            <person name="Kono N."/>
            <person name="Nakamura H."/>
            <person name="Ohtoshi R."/>
            <person name="Tomita M."/>
            <person name="Numata K."/>
            <person name="Arakawa K."/>
        </authorList>
    </citation>
    <scope>NUCLEOTIDE SEQUENCE [LARGE SCALE GENOMIC DNA]</scope>
</reference>
<protein>
    <submittedName>
        <fullName evidence="1">Uncharacterized protein</fullName>
    </submittedName>
</protein>
<accession>A0A4C1XE44</accession>
<comment type="caution">
    <text evidence="1">The sequence shown here is derived from an EMBL/GenBank/DDBJ whole genome shotgun (WGS) entry which is preliminary data.</text>
</comment>
<proteinExistence type="predicted"/>
<evidence type="ECO:0000313" key="1">
    <source>
        <dbReference type="EMBL" id="GBP60694.1"/>
    </source>
</evidence>
<evidence type="ECO:0000313" key="2">
    <source>
        <dbReference type="Proteomes" id="UP000299102"/>
    </source>
</evidence>
<sequence>MDDILGGAHTEAEAKQLILDLTKLLPSASFELRKWTSNNAKLLSDISRDHLEKPRVYDNADGLSYIKIIDAQTDYGTMFVTLAQRGPGAANDLFLTTMMKTSGTNSLKYFPGQEGS</sequence>
<keyword evidence="2" id="KW-1185">Reference proteome</keyword>